<evidence type="ECO:0000313" key="1">
    <source>
        <dbReference type="EMBL" id="KAK9996764.1"/>
    </source>
</evidence>
<accession>A0AAW2CHU3</accession>
<sequence length="81" mass="9250">MIKWFIDNLNPPYYEKMISAQVTYFTSLNSIGEYIDEGIKSKKIVDTEALSSLIEQQVKKVTSSKAKEADIHMVNKVPKKP</sequence>
<protein>
    <submittedName>
        <fullName evidence="1">Uncharacterized protein</fullName>
    </submittedName>
</protein>
<dbReference type="AlphaFoldDB" id="A0AAW2CHU3"/>
<organism evidence="1 2">
    <name type="scientific">Lithocarpus litseifolius</name>
    <dbReference type="NCBI Taxonomy" id="425828"/>
    <lineage>
        <taxon>Eukaryota</taxon>
        <taxon>Viridiplantae</taxon>
        <taxon>Streptophyta</taxon>
        <taxon>Embryophyta</taxon>
        <taxon>Tracheophyta</taxon>
        <taxon>Spermatophyta</taxon>
        <taxon>Magnoliopsida</taxon>
        <taxon>eudicotyledons</taxon>
        <taxon>Gunneridae</taxon>
        <taxon>Pentapetalae</taxon>
        <taxon>rosids</taxon>
        <taxon>fabids</taxon>
        <taxon>Fagales</taxon>
        <taxon>Fagaceae</taxon>
        <taxon>Lithocarpus</taxon>
    </lineage>
</organism>
<dbReference type="Proteomes" id="UP001459277">
    <property type="component" value="Unassembled WGS sequence"/>
</dbReference>
<proteinExistence type="predicted"/>
<gene>
    <name evidence="1" type="ORF">SO802_021450</name>
</gene>
<dbReference type="EMBL" id="JAZDWU010000007">
    <property type="protein sequence ID" value="KAK9996764.1"/>
    <property type="molecule type" value="Genomic_DNA"/>
</dbReference>
<name>A0AAW2CHU3_9ROSI</name>
<keyword evidence="2" id="KW-1185">Reference proteome</keyword>
<reference evidence="1 2" key="1">
    <citation type="submission" date="2024-01" db="EMBL/GenBank/DDBJ databases">
        <title>A telomere-to-telomere, gap-free genome of sweet tea (Lithocarpus litseifolius).</title>
        <authorList>
            <person name="Zhou J."/>
        </authorList>
    </citation>
    <scope>NUCLEOTIDE SEQUENCE [LARGE SCALE GENOMIC DNA]</scope>
    <source>
        <strain evidence="1">Zhou-2022a</strain>
        <tissue evidence="1">Leaf</tissue>
    </source>
</reference>
<comment type="caution">
    <text evidence="1">The sequence shown here is derived from an EMBL/GenBank/DDBJ whole genome shotgun (WGS) entry which is preliminary data.</text>
</comment>
<evidence type="ECO:0000313" key="2">
    <source>
        <dbReference type="Proteomes" id="UP001459277"/>
    </source>
</evidence>